<comment type="caution">
    <text evidence="3">The sequence shown here is derived from an EMBL/GenBank/DDBJ whole genome shotgun (WGS) entry which is preliminary data.</text>
</comment>
<protein>
    <submittedName>
        <fullName evidence="3">DUF3896 domain-containing protein</fullName>
    </submittedName>
</protein>
<dbReference type="EMBL" id="NUTL01000106">
    <property type="protein sequence ID" value="PHE91154.1"/>
    <property type="molecule type" value="Genomic_DNA"/>
</dbReference>
<evidence type="ECO:0000313" key="3">
    <source>
        <dbReference type="EMBL" id="PEM71430.1"/>
    </source>
</evidence>
<dbReference type="GeneID" id="34213352"/>
<accession>C3AKQ4</accession>
<dbReference type="AlphaFoldDB" id="A0A1S9WXY6"/>
<dbReference type="Proteomes" id="UP000221918">
    <property type="component" value="Unassembled WGS sequence"/>
</dbReference>
<dbReference type="EMBL" id="MWPX01000025">
    <property type="protein sequence ID" value="OUM47270.1"/>
    <property type="molecule type" value="Genomic_DNA"/>
</dbReference>
<dbReference type="InterPro" id="IPR024994">
    <property type="entry name" value="DUF3896"/>
</dbReference>
<dbReference type="EMBL" id="NUDP01000023">
    <property type="protein sequence ID" value="PEM71430.1"/>
    <property type="molecule type" value="Genomic_DNA"/>
</dbReference>
<evidence type="ECO:0000313" key="1">
    <source>
        <dbReference type="EMBL" id="MDR4327211.1"/>
    </source>
</evidence>
<evidence type="ECO:0000313" key="4">
    <source>
        <dbReference type="EMBL" id="PHE91154.1"/>
    </source>
</evidence>
<dbReference type="Pfam" id="PF13035">
    <property type="entry name" value="DUF3896"/>
    <property type="match status" value="1"/>
</dbReference>
<evidence type="ECO:0000313" key="6">
    <source>
        <dbReference type="Proteomes" id="UP000219775"/>
    </source>
</evidence>
<gene>
    <name evidence="2" type="ORF">BW425_18965</name>
    <name evidence="3" type="ORF">CN613_05655</name>
    <name evidence="4" type="ORF">COF81_22425</name>
    <name evidence="1" type="ORF">FOS08_15140</name>
</gene>
<dbReference type="Proteomes" id="UP000219775">
    <property type="component" value="Unassembled WGS sequence"/>
</dbReference>
<evidence type="ECO:0000313" key="5">
    <source>
        <dbReference type="Proteomes" id="UP000195321"/>
    </source>
</evidence>
<evidence type="ECO:0000313" key="2">
    <source>
        <dbReference type="EMBL" id="OUM47270.1"/>
    </source>
</evidence>
<dbReference type="RefSeq" id="WP_003197079.1">
    <property type="nucleotide sequence ID" value="NZ_CM000743.1"/>
</dbReference>
<accession>A0A1S9WXY6</accession>
<evidence type="ECO:0000313" key="7">
    <source>
        <dbReference type="Proteomes" id="UP000221918"/>
    </source>
</evidence>
<dbReference type="KEGG" id="bmyc:DJ92_4578"/>
<dbReference type="Proteomes" id="UP000195321">
    <property type="component" value="Unassembled WGS sequence"/>
</dbReference>
<name>A0A1S9WXY6_9BACI</name>
<reference evidence="2 5" key="1">
    <citation type="submission" date="2017-02" db="EMBL/GenBank/DDBJ databases">
        <title>Bacillus pseudomycoides isolate FSL K6-0042.</title>
        <authorList>
            <person name="Kovac J."/>
        </authorList>
    </citation>
    <scope>NUCLEOTIDE SEQUENCE [LARGE SCALE GENOMIC DNA]</scope>
    <source>
        <strain evidence="2 5">FSL K6-0042</strain>
    </source>
</reference>
<dbReference type="EMBL" id="VLYX01000014">
    <property type="protein sequence ID" value="MDR4327211.1"/>
    <property type="molecule type" value="Genomic_DNA"/>
</dbReference>
<dbReference type="Proteomes" id="UP001248134">
    <property type="component" value="Unassembled WGS sequence"/>
</dbReference>
<sequence>MKRTYDYPETKKHLELKKQLLCKKLLDVNLSEDDRNQIKMEIDNYEYILTLVEMNHYERGISHNKRM</sequence>
<proteinExistence type="predicted"/>
<organism evidence="3 6">
    <name type="scientific">Bacillus pseudomycoides</name>
    <dbReference type="NCBI Taxonomy" id="64104"/>
    <lineage>
        <taxon>Bacteria</taxon>
        <taxon>Bacillati</taxon>
        <taxon>Bacillota</taxon>
        <taxon>Bacilli</taxon>
        <taxon>Bacillales</taxon>
        <taxon>Bacillaceae</taxon>
        <taxon>Bacillus</taxon>
        <taxon>Bacillus cereus group</taxon>
    </lineage>
</organism>
<reference evidence="6 7" key="2">
    <citation type="submission" date="2017-09" db="EMBL/GenBank/DDBJ databases">
        <title>Large-scale bioinformatics analysis of Bacillus genomes uncovers conserved roles of natural products in bacterial physiology.</title>
        <authorList>
            <consortium name="Agbiome Team Llc"/>
            <person name="Bleich R.M."/>
            <person name="Grubbs K.J."/>
            <person name="Santa Maria K.C."/>
            <person name="Allen S.E."/>
            <person name="Farag S."/>
            <person name="Shank E.A."/>
            <person name="Bowers A."/>
        </authorList>
    </citation>
    <scope>NUCLEOTIDE SEQUENCE [LARGE SCALE GENOMIC DNA]</scope>
    <source>
        <strain evidence="3 6">AFS009893</strain>
        <strain evidence="4 7">AFS037265</strain>
    </source>
</reference>
<reference evidence="1" key="3">
    <citation type="submission" date="2019-07" db="EMBL/GenBank/DDBJ databases">
        <title>Phylogenomic Reclassification of ATCC Bacillus Strains and Various Taxa within the Genus Bacillus.</title>
        <authorList>
            <person name="Riojas M.A."/>
            <person name="Frank A.M."/>
            <person name="Fenn S.L."/>
            <person name="King S.P."/>
            <person name="Brower S.M."/>
            <person name="Hazbon M.H."/>
        </authorList>
    </citation>
    <scope>NUCLEOTIDE SEQUENCE</scope>
    <source>
        <strain evidence="1">NR-12239</strain>
    </source>
</reference>